<dbReference type="SUPFAM" id="SSF55073">
    <property type="entry name" value="Nucleotide cyclase"/>
    <property type="match status" value="1"/>
</dbReference>
<dbReference type="Gene3D" id="3.30.70.270">
    <property type="match status" value="1"/>
</dbReference>
<name>A0A4S3K4I3_9GAMM</name>
<dbReference type="GO" id="GO:0043709">
    <property type="term" value="P:cell adhesion involved in single-species biofilm formation"/>
    <property type="evidence" value="ECO:0007669"/>
    <property type="project" value="TreeGrafter"/>
</dbReference>
<dbReference type="Gene3D" id="3.30.450.40">
    <property type="match status" value="1"/>
</dbReference>
<evidence type="ECO:0000256" key="2">
    <source>
        <dbReference type="ARBA" id="ARBA00012528"/>
    </source>
</evidence>
<proteinExistence type="predicted"/>
<evidence type="ECO:0000256" key="1">
    <source>
        <dbReference type="ARBA" id="ARBA00001946"/>
    </source>
</evidence>
<dbReference type="CDD" id="cd01949">
    <property type="entry name" value="GGDEF"/>
    <property type="match status" value="1"/>
</dbReference>
<organism evidence="5 6">
    <name type="scientific">Panacagrimonas perspica</name>
    <dbReference type="NCBI Taxonomy" id="381431"/>
    <lineage>
        <taxon>Bacteria</taxon>
        <taxon>Pseudomonadati</taxon>
        <taxon>Pseudomonadota</taxon>
        <taxon>Gammaproteobacteria</taxon>
        <taxon>Nevskiales</taxon>
        <taxon>Nevskiaceae</taxon>
        <taxon>Panacagrimonas</taxon>
    </lineage>
</organism>
<dbReference type="FunFam" id="3.30.70.270:FF:000001">
    <property type="entry name" value="Diguanylate cyclase domain protein"/>
    <property type="match status" value="1"/>
</dbReference>
<dbReference type="Proteomes" id="UP000295341">
    <property type="component" value="Unassembled WGS sequence"/>
</dbReference>
<feature type="domain" description="GGDEF" evidence="4">
    <location>
        <begin position="206"/>
        <end position="344"/>
    </location>
</feature>
<dbReference type="InterPro" id="IPR050469">
    <property type="entry name" value="Diguanylate_Cyclase"/>
</dbReference>
<dbReference type="AlphaFoldDB" id="A0A4S3K4I3"/>
<reference evidence="5 6" key="1">
    <citation type="submission" date="2019-03" db="EMBL/GenBank/DDBJ databases">
        <title>Genomic Encyclopedia of Type Strains, Phase IV (KMG-IV): sequencing the most valuable type-strain genomes for metagenomic binning, comparative biology and taxonomic classification.</title>
        <authorList>
            <person name="Goeker M."/>
        </authorList>
    </citation>
    <scope>NUCLEOTIDE SEQUENCE [LARGE SCALE GENOMIC DNA]</scope>
    <source>
        <strain evidence="5 6">DSM 26377</strain>
    </source>
</reference>
<dbReference type="PROSITE" id="PS50887">
    <property type="entry name" value="GGDEF"/>
    <property type="match status" value="1"/>
</dbReference>
<evidence type="ECO:0000256" key="3">
    <source>
        <dbReference type="ARBA" id="ARBA00034247"/>
    </source>
</evidence>
<evidence type="ECO:0000313" key="5">
    <source>
        <dbReference type="EMBL" id="TDU31806.1"/>
    </source>
</evidence>
<evidence type="ECO:0000259" key="4">
    <source>
        <dbReference type="PROSITE" id="PS50887"/>
    </source>
</evidence>
<dbReference type="SUPFAM" id="SSF55781">
    <property type="entry name" value="GAF domain-like"/>
    <property type="match status" value="1"/>
</dbReference>
<comment type="cofactor">
    <cofactor evidence="1">
        <name>Mg(2+)</name>
        <dbReference type="ChEBI" id="CHEBI:18420"/>
    </cofactor>
</comment>
<gene>
    <name evidence="5" type="ORF">DFR24_1188</name>
</gene>
<dbReference type="InterPro" id="IPR029016">
    <property type="entry name" value="GAF-like_dom_sf"/>
</dbReference>
<evidence type="ECO:0000313" key="6">
    <source>
        <dbReference type="Proteomes" id="UP000295341"/>
    </source>
</evidence>
<dbReference type="PANTHER" id="PTHR45138:SF9">
    <property type="entry name" value="DIGUANYLATE CYCLASE DGCM-RELATED"/>
    <property type="match status" value="1"/>
</dbReference>
<dbReference type="InterPro" id="IPR000160">
    <property type="entry name" value="GGDEF_dom"/>
</dbReference>
<comment type="catalytic activity">
    <reaction evidence="3">
        <text>2 GTP = 3',3'-c-di-GMP + 2 diphosphate</text>
        <dbReference type="Rhea" id="RHEA:24898"/>
        <dbReference type="ChEBI" id="CHEBI:33019"/>
        <dbReference type="ChEBI" id="CHEBI:37565"/>
        <dbReference type="ChEBI" id="CHEBI:58805"/>
        <dbReference type="EC" id="2.7.7.65"/>
    </reaction>
</comment>
<dbReference type="InterPro" id="IPR029787">
    <property type="entry name" value="Nucleotide_cyclase"/>
</dbReference>
<comment type="caution">
    <text evidence="5">The sequence shown here is derived from an EMBL/GenBank/DDBJ whole genome shotgun (WGS) entry which is preliminary data.</text>
</comment>
<dbReference type="GO" id="GO:0005886">
    <property type="term" value="C:plasma membrane"/>
    <property type="evidence" value="ECO:0007669"/>
    <property type="project" value="TreeGrafter"/>
</dbReference>
<accession>A0A4S3K4I3</accession>
<dbReference type="InterPro" id="IPR043128">
    <property type="entry name" value="Rev_trsase/Diguanyl_cyclase"/>
</dbReference>
<dbReference type="PANTHER" id="PTHR45138">
    <property type="entry name" value="REGULATORY COMPONENTS OF SENSORY TRANSDUCTION SYSTEM"/>
    <property type="match status" value="1"/>
</dbReference>
<dbReference type="GO" id="GO:1902201">
    <property type="term" value="P:negative regulation of bacterial-type flagellum-dependent cell motility"/>
    <property type="evidence" value="ECO:0007669"/>
    <property type="project" value="TreeGrafter"/>
</dbReference>
<dbReference type="EC" id="2.7.7.65" evidence="2"/>
<dbReference type="EMBL" id="SOBT01000008">
    <property type="protein sequence ID" value="TDU31806.1"/>
    <property type="molecule type" value="Genomic_DNA"/>
</dbReference>
<dbReference type="OrthoDB" id="9812358at2"/>
<dbReference type="Pfam" id="PF00990">
    <property type="entry name" value="GGDEF"/>
    <property type="match status" value="1"/>
</dbReference>
<sequence length="351" mass="37711">MAFDSKAAVVPRPVTGYRAAPHRSNLLPPLRKAAGGIVIDEHLDSVVRLLATASGIPLAAYFALDEGKLVCRASSGAVGPDFVLLAGLWHHALDTDGLVKIEDVLEQECLAEQVRFLPETRLRSYAALRVKAPDGAPIGVLCLLGATPQQFSSRACTALDDARRLLERDLALRHQAERDPLTGLSNRRRIDDVLTREWKLAVRDRTCLSVLAIDIDHFKLINDRHGHAAGDQALHALAQILPAVFRRPGDCASRIGGDEFIVCLPRTDSAAAVTLAQRLRQALADICLTPTGTEPVRLTLSIGVATAEPQAGMPRTLGGLLAAADAALYAAKEAGRDCVSVDDCSRSWRNP</sequence>
<dbReference type="GO" id="GO:0052621">
    <property type="term" value="F:diguanylate cyclase activity"/>
    <property type="evidence" value="ECO:0007669"/>
    <property type="project" value="UniProtKB-EC"/>
</dbReference>
<keyword evidence="6" id="KW-1185">Reference proteome</keyword>
<protein>
    <recommendedName>
        <fullName evidence="2">diguanylate cyclase</fullName>
        <ecNumber evidence="2">2.7.7.65</ecNumber>
    </recommendedName>
</protein>
<dbReference type="SMART" id="SM00267">
    <property type="entry name" value="GGDEF"/>
    <property type="match status" value="1"/>
</dbReference>
<dbReference type="NCBIfam" id="TIGR00254">
    <property type="entry name" value="GGDEF"/>
    <property type="match status" value="1"/>
</dbReference>